<dbReference type="AlphaFoldDB" id="A0AAE9DUR7"/>
<feature type="region of interest" description="Disordered" evidence="1">
    <location>
        <begin position="162"/>
        <end position="185"/>
    </location>
</feature>
<evidence type="ECO:0000256" key="1">
    <source>
        <dbReference type="SAM" id="MobiDB-lite"/>
    </source>
</evidence>
<accession>A0AAE9DUR7</accession>
<dbReference type="Proteomes" id="UP000827892">
    <property type="component" value="Chromosome I"/>
</dbReference>
<dbReference type="EMBL" id="CP090891">
    <property type="protein sequence ID" value="ULU11196.1"/>
    <property type="molecule type" value="Genomic_DNA"/>
</dbReference>
<sequence length="185" mass="21691">MGEMMRNGELTKWRVWDSQEDFEETTIDEDESRDEINLENMEQGIYFSYDVVGVFLPDHLLYGKISENESFLKIISGDPMKEIQRRRDKPENVAETSKSSIGHMLNYLREYHFCLESGKLLNCKKRSTCSPHLTWRDMKSFRDYCRENSRDPDDYDLKDIVGFSKNHSKNNPSSYNGPPILPKSS</sequence>
<protein>
    <submittedName>
        <fullName evidence="2">Uncharacterized protein</fullName>
    </submittedName>
</protein>
<name>A0AAE9DUR7_CAEBR</name>
<dbReference type="PANTHER" id="PTHR47645">
    <property type="entry name" value="PROTEIN CBG08267"/>
    <property type="match status" value="1"/>
</dbReference>
<dbReference type="PANTHER" id="PTHR47645:SF1">
    <property type="entry name" value="C2H2-TYPE DOMAIN-CONTAINING PROTEIN-RELATED"/>
    <property type="match status" value="1"/>
</dbReference>
<gene>
    <name evidence="2" type="ORF">L3Y34_014997</name>
</gene>
<evidence type="ECO:0000313" key="3">
    <source>
        <dbReference type="Proteomes" id="UP000827892"/>
    </source>
</evidence>
<evidence type="ECO:0000313" key="2">
    <source>
        <dbReference type="EMBL" id="ULU11196.1"/>
    </source>
</evidence>
<proteinExistence type="predicted"/>
<reference evidence="2 3" key="1">
    <citation type="submission" date="2022-05" db="EMBL/GenBank/DDBJ databases">
        <title>Chromosome-level reference genomes for two strains of Caenorhabditis briggsae: an improved platform for comparative genomics.</title>
        <authorList>
            <person name="Stevens L."/>
            <person name="Andersen E.C."/>
        </authorList>
    </citation>
    <scope>NUCLEOTIDE SEQUENCE [LARGE SCALE GENOMIC DNA]</scope>
    <source>
        <strain evidence="2">QX1410_ONT</strain>
        <tissue evidence="2">Whole-organism</tissue>
    </source>
</reference>
<organism evidence="2 3">
    <name type="scientific">Caenorhabditis briggsae</name>
    <dbReference type="NCBI Taxonomy" id="6238"/>
    <lineage>
        <taxon>Eukaryota</taxon>
        <taxon>Metazoa</taxon>
        <taxon>Ecdysozoa</taxon>
        <taxon>Nematoda</taxon>
        <taxon>Chromadorea</taxon>
        <taxon>Rhabditida</taxon>
        <taxon>Rhabditina</taxon>
        <taxon>Rhabditomorpha</taxon>
        <taxon>Rhabditoidea</taxon>
        <taxon>Rhabditidae</taxon>
        <taxon>Peloderinae</taxon>
        <taxon>Caenorhabditis</taxon>
    </lineage>
</organism>